<feature type="chain" id="PRO_5015464439" evidence="1">
    <location>
        <begin position="31"/>
        <end position="175"/>
    </location>
</feature>
<dbReference type="OrthoDB" id="195620at2"/>
<dbReference type="Proteomes" id="UP000241421">
    <property type="component" value="Unassembled WGS sequence"/>
</dbReference>
<proteinExistence type="predicted"/>
<reference evidence="2 3" key="1">
    <citation type="submission" date="2018-04" db="EMBL/GenBank/DDBJ databases">
        <title>Massilia violaceinigra sp. nov., a novel purple-pigmented bacterium isolated from Tianshan glacier, Xinjiang, China.</title>
        <authorList>
            <person name="Wang H."/>
        </authorList>
    </citation>
    <scope>NUCLEOTIDE SEQUENCE [LARGE SCALE GENOMIC DNA]</scope>
    <source>
        <strain evidence="2 3">B448-2</strain>
    </source>
</reference>
<comment type="caution">
    <text evidence="2">The sequence shown here is derived from an EMBL/GenBank/DDBJ whole genome shotgun (WGS) entry which is preliminary data.</text>
</comment>
<keyword evidence="3" id="KW-1185">Reference proteome</keyword>
<sequence>MKSLASPYLQLGRRLGAAAALALAAGSASAGVKLRFTDPGNFADMPFAAAERARVLEGLTEHFEKLGATLPAGQELDVEVLDLDLAGRVDPTFSRHQDVRVLRNGADWPSMRLRYTLRAGGQVIDSAEQNLSNMMYLDRVNRHDKGDLLRYEKQMIDEWFKEKIVPVRQGLAATR</sequence>
<keyword evidence="1" id="KW-0732">Signal</keyword>
<evidence type="ECO:0000313" key="3">
    <source>
        <dbReference type="Proteomes" id="UP000241421"/>
    </source>
</evidence>
<dbReference type="EMBL" id="PXWF02000242">
    <property type="protein sequence ID" value="PWF46707.1"/>
    <property type="molecule type" value="Genomic_DNA"/>
</dbReference>
<dbReference type="AlphaFoldDB" id="A0A2U2HIU5"/>
<organism evidence="2 3">
    <name type="scientific">Massilia glaciei</name>
    <dbReference type="NCBI Taxonomy" id="1524097"/>
    <lineage>
        <taxon>Bacteria</taxon>
        <taxon>Pseudomonadati</taxon>
        <taxon>Pseudomonadota</taxon>
        <taxon>Betaproteobacteria</taxon>
        <taxon>Burkholderiales</taxon>
        <taxon>Oxalobacteraceae</taxon>
        <taxon>Telluria group</taxon>
        <taxon>Massilia</taxon>
    </lineage>
</organism>
<dbReference type="InterPro" id="IPR021557">
    <property type="entry name" value="DUF3016"/>
</dbReference>
<evidence type="ECO:0000256" key="1">
    <source>
        <dbReference type="SAM" id="SignalP"/>
    </source>
</evidence>
<protein>
    <submittedName>
        <fullName evidence="2">DUF3016 domain-containing protein</fullName>
    </submittedName>
</protein>
<name>A0A2U2HIU5_9BURK</name>
<accession>A0A2U2HIU5</accession>
<dbReference type="Pfam" id="PF11454">
    <property type="entry name" value="DUF3016"/>
    <property type="match status" value="1"/>
</dbReference>
<gene>
    <name evidence="2" type="ORF">C7C56_015720</name>
</gene>
<evidence type="ECO:0000313" key="2">
    <source>
        <dbReference type="EMBL" id="PWF46707.1"/>
    </source>
</evidence>
<feature type="signal peptide" evidence="1">
    <location>
        <begin position="1"/>
        <end position="30"/>
    </location>
</feature>